<evidence type="ECO:0000313" key="3">
    <source>
        <dbReference type="Proteomes" id="UP000192247"/>
    </source>
</evidence>
<feature type="compositionally biased region" description="Low complexity" evidence="1">
    <location>
        <begin position="83"/>
        <end position="104"/>
    </location>
</feature>
<feature type="region of interest" description="Disordered" evidence="1">
    <location>
        <begin position="43"/>
        <end position="129"/>
    </location>
</feature>
<feature type="compositionally biased region" description="Low complexity" evidence="1">
    <location>
        <begin position="56"/>
        <end position="68"/>
    </location>
</feature>
<accession>A0A1V9X5S7</accession>
<proteinExistence type="predicted"/>
<gene>
    <name evidence="2" type="ORF">BIW11_12700</name>
</gene>
<keyword evidence="3" id="KW-1185">Reference proteome</keyword>
<dbReference type="Proteomes" id="UP000192247">
    <property type="component" value="Unassembled WGS sequence"/>
</dbReference>
<dbReference type="AlphaFoldDB" id="A0A1V9X5S7"/>
<name>A0A1V9X5S7_9ACAR</name>
<feature type="region of interest" description="Disordered" evidence="1">
    <location>
        <begin position="308"/>
        <end position="337"/>
    </location>
</feature>
<sequence>MLDNVFPTIISEIDLIEVMASNENPSDNSIPPAERQTNVALVTSPTTTAVDDKPGTTSTADSATASVSPFTTAETGFTENPASTDGTSSTTNPTTTTFATFTDSHITDGPLTGPTTTSYASLSTSPSHTTGVPVAVSGFSSSPSTISFPRTFSNDTFRPAVSRTTMRYEREDDLDSNASTRKTPSEIDWRDWSEPGFIPIPFIPKFNTPIPPPPPVLTPVCEFGKTPAWQFIKCKAKQVQGNAAKWIREKSECLSKLSKGVKHAMEQTRQCLLKITVRSNDINEQLKNCFTGGDNRMCFTGLGPRAIGRSPTPSQGSAGPTAVAVGKTAKQLPEDFP</sequence>
<evidence type="ECO:0000256" key="1">
    <source>
        <dbReference type="SAM" id="MobiDB-lite"/>
    </source>
</evidence>
<dbReference type="InParanoid" id="A0A1V9X5S7"/>
<evidence type="ECO:0000313" key="2">
    <source>
        <dbReference type="EMBL" id="OQR68758.1"/>
    </source>
</evidence>
<protein>
    <submittedName>
        <fullName evidence="2">Uncharacterized protein</fullName>
    </submittedName>
</protein>
<dbReference type="OrthoDB" id="10482760at2759"/>
<dbReference type="EMBL" id="MNPL01023363">
    <property type="protein sequence ID" value="OQR68758.1"/>
    <property type="molecule type" value="Genomic_DNA"/>
</dbReference>
<feature type="compositionally biased region" description="Polar residues" evidence="1">
    <location>
        <begin position="69"/>
        <end position="82"/>
    </location>
</feature>
<reference evidence="2 3" key="1">
    <citation type="journal article" date="2017" name="Gigascience">
        <title>Draft genome of the honey bee ectoparasitic mite, Tropilaelaps mercedesae, is shaped by the parasitic life history.</title>
        <authorList>
            <person name="Dong X."/>
            <person name="Armstrong S.D."/>
            <person name="Xia D."/>
            <person name="Makepeace B.L."/>
            <person name="Darby A.C."/>
            <person name="Kadowaki T."/>
        </authorList>
    </citation>
    <scope>NUCLEOTIDE SEQUENCE [LARGE SCALE GENOMIC DNA]</scope>
    <source>
        <strain evidence="2">Wuxi-XJTLU</strain>
    </source>
</reference>
<organism evidence="2 3">
    <name type="scientific">Tropilaelaps mercedesae</name>
    <dbReference type="NCBI Taxonomy" id="418985"/>
    <lineage>
        <taxon>Eukaryota</taxon>
        <taxon>Metazoa</taxon>
        <taxon>Ecdysozoa</taxon>
        <taxon>Arthropoda</taxon>
        <taxon>Chelicerata</taxon>
        <taxon>Arachnida</taxon>
        <taxon>Acari</taxon>
        <taxon>Parasitiformes</taxon>
        <taxon>Mesostigmata</taxon>
        <taxon>Gamasina</taxon>
        <taxon>Dermanyssoidea</taxon>
        <taxon>Laelapidae</taxon>
        <taxon>Tropilaelaps</taxon>
    </lineage>
</organism>
<feature type="compositionally biased region" description="Polar residues" evidence="1">
    <location>
        <begin position="113"/>
        <end position="129"/>
    </location>
</feature>
<comment type="caution">
    <text evidence="2">The sequence shown here is derived from an EMBL/GenBank/DDBJ whole genome shotgun (WGS) entry which is preliminary data.</text>
</comment>